<comment type="caution">
    <text evidence="1">The sequence shown here is derived from an EMBL/GenBank/DDBJ whole genome shotgun (WGS) entry which is preliminary data.</text>
</comment>
<dbReference type="Proteomes" id="UP000249547">
    <property type="component" value="Unassembled WGS sequence"/>
</dbReference>
<evidence type="ECO:0000313" key="1">
    <source>
        <dbReference type="EMBL" id="RAJ02451.1"/>
    </source>
</evidence>
<accession>A0A327QDQ9</accession>
<organism evidence="1 2">
    <name type="scientific">Chitinophaga skermanii</name>
    <dbReference type="NCBI Taxonomy" id="331697"/>
    <lineage>
        <taxon>Bacteria</taxon>
        <taxon>Pseudomonadati</taxon>
        <taxon>Bacteroidota</taxon>
        <taxon>Chitinophagia</taxon>
        <taxon>Chitinophagales</taxon>
        <taxon>Chitinophagaceae</taxon>
        <taxon>Chitinophaga</taxon>
    </lineage>
</organism>
<dbReference type="AlphaFoldDB" id="A0A327QDQ9"/>
<sequence length="99" mass="11304">MEWVSIKPVYKDGRLKPSREQLVYSRLTKAGFYLEQMHRDNTLDTVESFYFHPSRYIQVHEVCAAGQGIANFYLFLPGGSTAYASGVNELEVKLQQLGL</sequence>
<name>A0A327QDQ9_9BACT</name>
<dbReference type="RefSeq" id="WP_111598890.1">
    <property type="nucleotide sequence ID" value="NZ_QLLL01000006.1"/>
</dbReference>
<proteinExistence type="predicted"/>
<dbReference type="EMBL" id="QLLL01000006">
    <property type="protein sequence ID" value="RAJ02451.1"/>
    <property type="molecule type" value="Genomic_DNA"/>
</dbReference>
<evidence type="ECO:0000313" key="2">
    <source>
        <dbReference type="Proteomes" id="UP000249547"/>
    </source>
</evidence>
<reference evidence="1 2" key="1">
    <citation type="submission" date="2018-06" db="EMBL/GenBank/DDBJ databases">
        <title>Genomic Encyclopedia of Archaeal and Bacterial Type Strains, Phase II (KMG-II): from individual species to whole genera.</title>
        <authorList>
            <person name="Goeker M."/>
        </authorList>
    </citation>
    <scope>NUCLEOTIDE SEQUENCE [LARGE SCALE GENOMIC DNA]</scope>
    <source>
        <strain evidence="1 2">DSM 23857</strain>
    </source>
</reference>
<gene>
    <name evidence="1" type="ORF">LX64_03469</name>
</gene>
<dbReference type="OrthoDB" id="677859at2"/>
<keyword evidence="2" id="KW-1185">Reference proteome</keyword>
<protein>
    <submittedName>
        <fullName evidence="1">Uncharacterized protein</fullName>
    </submittedName>
</protein>